<feature type="domain" description="DUF7168" evidence="2">
    <location>
        <begin position="56"/>
        <end position="181"/>
    </location>
</feature>
<dbReference type="AlphaFoldDB" id="C6E6T3"/>
<dbReference type="HOGENOM" id="CLU_1183674_0_0_7"/>
<protein>
    <submittedName>
        <fullName evidence="3">Uncharacterized protein</fullName>
    </submittedName>
</protein>
<dbReference type="eggNOG" id="ENOG5033FNJ">
    <property type="taxonomic scope" value="Bacteria"/>
</dbReference>
<dbReference type="InterPro" id="IPR055592">
    <property type="entry name" value="DUF7168"/>
</dbReference>
<dbReference type="OrthoDB" id="5394583at2"/>
<proteinExistence type="predicted"/>
<organism evidence="3">
    <name type="scientific">Geobacter sp. (strain M21)</name>
    <dbReference type="NCBI Taxonomy" id="443144"/>
    <lineage>
        <taxon>Bacteria</taxon>
        <taxon>Pseudomonadati</taxon>
        <taxon>Thermodesulfobacteriota</taxon>
        <taxon>Desulfuromonadia</taxon>
        <taxon>Geobacterales</taxon>
        <taxon>Geobacteraceae</taxon>
        <taxon>Geobacter</taxon>
    </lineage>
</organism>
<sequence length="234" mass="26015">MEDNKRKQIIEKIKKLLRLAKSSNEHEAALAAAKAQELLATYNLNEEDFSEREMPKEAGTAHTDTVKKPAGWVYILAAAVAGAFDSQYFHHPGQGLTVFVGVGIDHEVANFTFGYLYRSINKLAAKFMSKSQQRRLSTKGKRKSRLSFCLGATQVVALQLAMQKQVTPITTTALVPVKHALIVQKMETYGVRTDETDPEDVSERAYWIGRREGATIDHKRKAMPKGARPIGITA</sequence>
<evidence type="ECO:0000259" key="1">
    <source>
        <dbReference type="Pfam" id="PF10979"/>
    </source>
</evidence>
<dbReference type="KEGG" id="gem:GM21_3690"/>
<reference evidence="3" key="1">
    <citation type="submission" date="2009-07" db="EMBL/GenBank/DDBJ databases">
        <title>Complete sequence of Geobacter sp. M21.</title>
        <authorList>
            <consortium name="US DOE Joint Genome Institute"/>
            <person name="Lucas S."/>
            <person name="Copeland A."/>
            <person name="Lapidus A."/>
            <person name="Glavina del Rio T."/>
            <person name="Dalin E."/>
            <person name="Tice H."/>
            <person name="Bruce D."/>
            <person name="Goodwin L."/>
            <person name="Pitluck S."/>
            <person name="Saunders E."/>
            <person name="Brettin T."/>
            <person name="Detter J.C."/>
            <person name="Han C."/>
            <person name="Larimer F."/>
            <person name="Land M."/>
            <person name="Hauser L."/>
            <person name="Kyrpides N."/>
            <person name="Ovchinnikova G."/>
            <person name="Lovley D."/>
        </authorList>
    </citation>
    <scope>NUCLEOTIDE SEQUENCE [LARGE SCALE GENOMIC DNA]</scope>
    <source>
        <strain evidence="3">M21</strain>
    </source>
</reference>
<accession>C6E6T3</accession>
<evidence type="ECO:0000259" key="2">
    <source>
        <dbReference type="Pfam" id="PF23771"/>
    </source>
</evidence>
<dbReference type="InterPro" id="IPR024498">
    <property type="entry name" value="DUF2786"/>
</dbReference>
<dbReference type="EMBL" id="CP001661">
    <property type="protein sequence ID" value="ACT19711.1"/>
    <property type="molecule type" value="Genomic_DNA"/>
</dbReference>
<feature type="domain" description="DUF2786" evidence="1">
    <location>
        <begin position="9"/>
        <end position="45"/>
    </location>
</feature>
<dbReference type="Pfam" id="PF10979">
    <property type="entry name" value="DUF2786"/>
    <property type="match status" value="1"/>
</dbReference>
<evidence type="ECO:0000313" key="3">
    <source>
        <dbReference type="EMBL" id="ACT19711.1"/>
    </source>
</evidence>
<dbReference type="STRING" id="443144.GM21_3690"/>
<gene>
    <name evidence="3" type="ordered locus">GM21_3690</name>
</gene>
<dbReference type="Pfam" id="PF23771">
    <property type="entry name" value="DUF7168"/>
    <property type="match status" value="1"/>
</dbReference>
<name>C6E6T3_GEOSM</name>